<dbReference type="CDD" id="cd15777">
    <property type="entry name" value="CRBN_C_like"/>
    <property type="match status" value="1"/>
</dbReference>
<dbReference type="SMART" id="SM00464">
    <property type="entry name" value="LON"/>
    <property type="match status" value="1"/>
</dbReference>
<feature type="domain" description="CULT" evidence="2">
    <location>
        <begin position="424"/>
        <end position="533"/>
    </location>
</feature>
<dbReference type="Gene3D" id="2.30.130.40">
    <property type="entry name" value="LON domain-like"/>
    <property type="match status" value="1"/>
</dbReference>
<dbReference type="eggNOG" id="KOG1400">
    <property type="taxonomic scope" value="Eukaryota"/>
</dbReference>
<dbReference type="InterPro" id="IPR046336">
    <property type="entry name" value="Lon_prtase_N_sf"/>
</dbReference>
<evidence type="ECO:0000313" key="3">
    <source>
        <dbReference type="EMBL" id="EFJ50215.1"/>
    </source>
</evidence>
<organism evidence="4">
    <name type="scientific">Volvox carteri f. nagariensis</name>
    <dbReference type="NCBI Taxonomy" id="3068"/>
    <lineage>
        <taxon>Eukaryota</taxon>
        <taxon>Viridiplantae</taxon>
        <taxon>Chlorophyta</taxon>
        <taxon>core chlorophytes</taxon>
        <taxon>Chlorophyceae</taxon>
        <taxon>CS clade</taxon>
        <taxon>Chlamydomonadales</taxon>
        <taxon>Volvocaceae</taxon>
        <taxon>Volvox</taxon>
    </lineage>
</organism>
<dbReference type="RefSeq" id="XP_002948835.1">
    <property type="nucleotide sequence ID" value="XM_002948789.1"/>
</dbReference>
<dbReference type="EMBL" id="GL378332">
    <property type="protein sequence ID" value="EFJ50215.1"/>
    <property type="molecule type" value="Genomic_DNA"/>
</dbReference>
<dbReference type="STRING" id="3068.D8TQU6"/>
<feature type="compositionally biased region" description="Low complexity" evidence="1">
    <location>
        <begin position="8"/>
        <end position="20"/>
    </location>
</feature>
<dbReference type="InterPro" id="IPR015947">
    <property type="entry name" value="PUA-like_sf"/>
</dbReference>
<dbReference type="PANTHER" id="PTHR46732:SF8">
    <property type="entry name" value="ATP-DEPENDENT PROTEASE LA (LON) DOMAIN PROTEIN"/>
    <property type="match status" value="1"/>
</dbReference>
<feature type="compositionally biased region" description="Low complexity" evidence="1">
    <location>
        <begin position="570"/>
        <end position="582"/>
    </location>
</feature>
<dbReference type="SUPFAM" id="SSF88697">
    <property type="entry name" value="PUA domain-like"/>
    <property type="match status" value="1"/>
</dbReference>
<proteinExistence type="predicted"/>
<reference evidence="3 4" key="1">
    <citation type="journal article" date="2010" name="Science">
        <title>Genomic analysis of organismal complexity in the multicellular green alga Volvox carteri.</title>
        <authorList>
            <person name="Prochnik S.E."/>
            <person name="Umen J."/>
            <person name="Nedelcu A.M."/>
            <person name="Hallmann A."/>
            <person name="Miller S.M."/>
            <person name="Nishii I."/>
            <person name="Ferris P."/>
            <person name="Kuo A."/>
            <person name="Mitros T."/>
            <person name="Fritz-Laylin L.K."/>
            <person name="Hellsten U."/>
            <person name="Chapman J."/>
            <person name="Simakov O."/>
            <person name="Rensing S.A."/>
            <person name="Terry A."/>
            <person name="Pangilinan J."/>
            <person name="Kapitonov V."/>
            <person name="Jurka J."/>
            <person name="Salamov A."/>
            <person name="Shapiro H."/>
            <person name="Schmutz J."/>
            <person name="Grimwood J."/>
            <person name="Lindquist E."/>
            <person name="Lucas S."/>
            <person name="Grigoriev I.V."/>
            <person name="Schmitt R."/>
            <person name="Kirk D."/>
            <person name="Rokhsar D.S."/>
        </authorList>
    </citation>
    <scope>NUCLEOTIDE SEQUENCE [LARGE SCALE GENOMIC DNA]</scope>
    <source>
        <strain evidence="4">f. Nagariensis / Eve</strain>
    </source>
</reference>
<dbReference type="InterPro" id="IPR034750">
    <property type="entry name" value="CULT"/>
</dbReference>
<gene>
    <name evidence="3" type="ORF">VOLCADRAFT_89116</name>
</gene>
<accession>D8TQU6</accession>
<dbReference type="PANTHER" id="PTHR46732">
    <property type="entry name" value="ATP-DEPENDENT PROTEASE LA (LON) DOMAIN PROTEIN"/>
    <property type="match status" value="1"/>
</dbReference>
<dbReference type="AlphaFoldDB" id="D8TQU6"/>
<dbReference type="InParanoid" id="D8TQU6"/>
<evidence type="ECO:0000313" key="4">
    <source>
        <dbReference type="Proteomes" id="UP000001058"/>
    </source>
</evidence>
<dbReference type="InterPro" id="IPR003111">
    <property type="entry name" value="Lon_prtase_N"/>
</dbReference>
<dbReference type="OrthoDB" id="267517at2759"/>
<dbReference type="Proteomes" id="UP000001058">
    <property type="component" value="Unassembled WGS sequence"/>
</dbReference>
<dbReference type="KEGG" id="vcn:VOLCADRAFT_89116"/>
<dbReference type="Pfam" id="PF02190">
    <property type="entry name" value="LON_substr_bdg"/>
    <property type="match status" value="1"/>
</dbReference>
<dbReference type="Gene3D" id="2.170.150.20">
    <property type="entry name" value="Peptide methionine sulfoxide reductase"/>
    <property type="match status" value="1"/>
</dbReference>
<dbReference type="FunCoup" id="D8TQU6">
    <property type="interactions" value="1325"/>
</dbReference>
<keyword evidence="4" id="KW-1185">Reference proteome</keyword>
<feature type="region of interest" description="Disordered" evidence="1">
    <location>
        <begin position="570"/>
        <end position="594"/>
    </location>
</feature>
<dbReference type="GeneID" id="9623420"/>
<dbReference type="Gene3D" id="1.20.58.1480">
    <property type="match status" value="1"/>
</dbReference>
<sequence length="594" mass="63877">MAEQPGLDDAQSPSGGSADSSSDDDDGVTHVGIELVPSFDLDAAGMPTPNLAGERMLLSSRNKLPPMNWAKLIPNLLSTIRPGQLRTGPAAWGGVRHFDPNTAAQHRYLGDVDELGGGSRLLEEGATYTLPLFPLEGVVLLPGENLPLFLHSPQDVLKLERALRLPPGAPTARLIAVVGPGTHTSWRSHMSLVGCTAEIRRLRRHTAEDEQAAGAMGAAAAVGGTVLGPERVAAAAADGNRGGGAAAAAAAGRALPSMVAVVARGRQRLLIDLSALTDTFRVRVKVLPEGMAERPPRQLAAGAAFWSPWAARLYDVPALAGRVQELCSGVLPQRPQTPPHTTTTFGISLVAAQIIKTNIWRWPWLSIASKFGPSTAVRGPLALQRYGYWLASNLPLSAERRQLLLECRDAAERLRLMSCMLTRLGTLACKVCGSQVTRCSWALLMSSEGAGGAFVNAHGYVHDIATFRFIHRAVQRLSYQGQPETAYSWFPGYAWTIANCTTCGNHLLFGRPSREPLSRLNMCVLFTRVRLHVFVCTAQGWRFTATPGGRPSFAGTCNDDLDQTTNITNITTTNNNNDSSSSSDKDNKVMWTRK</sequence>
<dbReference type="PROSITE" id="PS51788">
    <property type="entry name" value="CULT"/>
    <property type="match status" value="1"/>
</dbReference>
<name>D8TQU6_VOLCA</name>
<protein>
    <recommendedName>
        <fullName evidence="2">CULT domain-containing protein</fullName>
    </recommendedName>
</protein>
<feature type="region of interest" description="Disordered" evidence="1">
    <location>
        <begin position="1"/>
        <end position="29"/>
    </location>
</feature>
<evidence type="ECO:0000256" key="1">
    <source>
        <dbReference type="SAM" id="MobiDB-lite"/>
    </source>
</evidence>
<evidence type="ECO:0000259" key="2">
    <source>
        <dbReference type="PROSITE" id="PS51788"/>
    </source>
</evidence>
<dbReference type="FunFam" id="2.170.150.20:FF:000007">
    <property type="entry name" value="Protein cereblon"/>
    <property type="match status" value="1"/>
</dbReference>